<evidence type="ECO:0000313" key="3">
    <source>
        <dbReference type="Proteomes" id="UP001203607"/>
    </source>
</evidence>
<feature type="transmembrane region" description="Helical" evidence="1">
    <location>
        <begin position="52"/>
        <end position="72"/>
    </location>
</feature>
<accession>A0ABT0PU65</accession>
<keyword evidence="3" id="KW-1185">Reference proteome</keyword>
<proteinExistence type="predicted"/>
<gene>
    <name evidence="2" type="ORF">M3P19_12060</name>
</gene>
<comment type="caution">
    <text evidence="2">The sequence shown here is derived from an EMBL/GenBank/DDBJ whole genome shotgun (WGS) entry which is preliminary data.</text>
</comment>
<protein>
    <submittedName>
        <fullName evidence="2">Uncharacterized protein</fullName>
    </submittedName>
</protein>
<sequence length="228" mass="25979">MKIKAKSIDSIVSPDYANSAVYRIELPDTLNLKLTPTIDLNEKQTDNDSTPWIVALAIGIISALVHIIVAFMQRKSMLQSTNSQITNSKENIKSQIESNKQLKLAEFQANLKVQNQQDNLNTIIDNLTDFLSHTIKLTPNKNMDIVELEEVIAIIHNSKLKIELLLNPKIQIHSTLIDSLNQMIELIAIDEPKDFKFEQWQNTKDDCVNNSRLLILSIKEEINHLNLK</sequence>
<dbReference type="Proteomes" id="UP001203607">
    <property type="component" value="Unassembled WGS sequence"/>
</dbReference>
<keyword evidence="1" id="KW-0472">Membrane</keyword>
<evidence type="ECO:0000256" key="1">
    <source>
        <dbReference type="SAM" id="Phobius"/>
    </source>
</evidence>
<dbReference type="EMBL" id="JAMFMA010000003">
    <property type="protein sequence ID" value="MCL6274746.1"/>
    <property type="molecule type" value="Genomic_DNA"/>
</dbReference>
<keyword evidence="1" id="KW-1133">Transmembrane helix</keyword>
<evidence type="ECO:0000313" key="2">
    <source>
        <dbReference type="EMBL" id="MCL6274746.1"/>
    </source>
</evidence>
<keyword evidence="1" id="KW-0812">Transmembrane</keyword>
<dbReference type="RefSeq" id="WP_249657933.1">
    <property type="nucleotide sequence ID" value="NZ_JAMFMA010000003.1"/>
</dbReference>
<reference evidence="2 3" key="1">
    <citation type="submission" date="2022-05" db="EMBL/GenBank/DDBJ databases">
        <authorList>
            <person name="Park J.-S."/>
        </authorList>
    </citation>
    <scope>NUCLEOTIDE SEQUENCE [LARGE SCALE GENOMIC DNA]</scope>
    <source>
        <strain evidence="2 3">2012CJ35-5</strain>
    </source>
</reference>
<name>A0ABT0PU65_9FLAO</name>
<organism evidence="2 3">
    <name type="scientific">Flagellimonas spongiicola</name>
    <dbReference type="NCBI Taxonomy" id="2942208"/>
    <lineage>
        <taxon>Bacteria</taxon>
        <taxon>Pseudomonadati</taxon>
        <taxon>Bacteroidota</taxon>
        <taxon>Flavobacteriia</taxon>
        <taxon>Flavobacteriales</taxon>
        <taxon>Flavobacteriaceae</taxon>
        <taxon>Flagellimonas</taxon>
    </lineage>
</organism>